<keyword evidence="2" id="KW-0472">Membrane</keyword>
<keyword evidence="2" id="KW-0812">Transmembrane</keyword>
<keyword evidence="2" id="KW-1133">Transmembrane helix</keyword>
<feature type="transmembrane region" description="Helical" evidence="2">
    <location>
        <begin position="184"/>
        <end position="203"/>
    </location>
</feature>
<dbReference type="EMBL" id="JAPOHD010000027">
    <property type="protein sequence ID" value="MCY1721071.1"/>
    <property type="molecule type" value="Genomic_DNA"/>
</dbReference>
<feature type="transmembrane region" description="Helical" evidence="2">
    <location>
        <begin position="321"/>
        <end position="343"/>
    </location>
</feature>
<dbReference type="AlphaFoldDB" id="A0A9X3F5P8"/>
<feature type="transmembrane region" description="Helical" evidence="2">
    <location>
        <begin position="81"/>
        <end position="100"/>
    </location>
</feature>
<protein>
    <submittedName>
        <fullName evidence="3">MFS transporter</fullName>
    </submittedName>
</protein>
<name>A0A9X3F5P8_9BACT</name>
<feature type="transmembrane region" description="Helical" evidence="2">
    <location>
        <begin position="364"/>
        <end position="389"/>
    </location>
</feature>
<evidence type="ECO:0000313" key="4">
    <source>
        <dbReference type="Proteomes" id="UP001145087"/>
    </source>
</evidence>
<dbReference type="GO" id="GO:0006814">
    <property type="term" value="P:sodium ion transport"/>
    <property type="evidence" value="ECO:0007669"/>
    <property type="project" value="InterPro"/>
</dbReference>
<dbReference type="InterPro" id="IPR001927">
    <property type="entry name" value="Na/Gal_symport"/>
</dbReference>
<dbReference type="GO" id="GO:0015293">
    <property type="term" value="F:symporter activity"/>
    <property type="evidence" value="ECO:0007669"/>
    <property type="project" value="InterPro"/>
</dbReference>
<dbReference type="GO" id="GO:0008643">
    <property type="term" value="P:carbohydrate transport"/>
    <property type="evidence" value="ECO:0007669"/>
    <property type="project" value="InterPro"/>
</dbReference>
<dbReference type="PANTHER" id="PTHR11328:SF24">
    <property type="entry name" value="MAJOR FACILITATOR SUPERFAMILY (MFS) PROFILE DOMAIN-CONTAINING PROTEIN"/>
    <property type="match status" value="1"/>
</dbReference>
<feature type="transmembrane region" description="Helical" evidence="2">
    <location>
        <begin position="32"/>
        <end position="60"/>
    </location>
</feature>
<dbReference type="SUPFAM" id="SSF103473">
    <property type="entry name" value="MFS general substrate transporter"/>
    <property type="match status" value="1"/>
</dbReference>
<dbReference type="Gene3D" id="1.20.1250.20">
    <property type="entry name" value="MFS general substrate transporter like domains"/>
    <property type="match status" value="1"/>
</dbReference>
<reference evidence="3" key="1">
    <citation type="submission" date="2022-11" db="EMBL/GenBank/DDBJ databases">
        <title>Marilongibacter aestuarii gen. nov., sp. nov., isolated from tidal flat sediment.</title>
        <authorList>
            <person name="Jiayan W."/>
        </authorList>
    </citation>
    <scope>NUCLEOTIDE SEQUENCE</scope>
    <source>
        <strain evidence="3">Z1-6</strain>
    </source>
</reference>
<feature type="transmembrane region" description="Helical" evidence="2">
    <location>
        <begin position="233"/>
        <end position="258"/>
    </location>
</feature>
<dbReference type="CDD" id="cd17332">
    <property type="entry name" value="MFS_MelB_like"/>
    <property type="match status" value="1"/>
</dbReference>
<sequence>MNVQATKLSLKEKIGYSLGDTASHFVWDMVGFWILIFYTDTFGISAAAAGTIMLIARFWDMASDPIMGIIADRTKTRWGKFRPYILWMALPYSILAVLAFSTPDFGNTGKVVYAGVTYILLMTVFTAINLPYSSLGAVMTSDSYERAGLNSYRFIFAFVGQFIVSGTALYLANYFGKGDSAKGYQYTLILFSIVSFILFMITFKTTRERVQPPKKQKENLKEDFRNLFKNKPWVILFFVGIISFIMFAMQNLSVAYYFKYYIGKEESVQLFNVIGTVALIVAIPFSKPLAKRFGKRNVFLASSLLSGFFFILLYLPGVNDIYMIYTFNILAKMAYAPAVPLLWTMLADTADYSEWKTGRRATGLTFSAATFAQKAGWGIGGALAGWMLAIFKFTPNVEQTEIAITGIKLMISVFPGILYMSCAILLFFYSIDHQTCVVMQEELDARRKKEETE</sequence>
<dbReference type="PANTHER" id="PTHR11328">
    <property type="entry name" value="MAJOR FACILITATOR SUPERFAMILY DOMAIN-CONTAINING PROTEIN"/>
    <property type="match status" value="1"/>
</dbReference>
<dbReference type="InterPro" id="IPR039672">
    <property type="entry name" value="MFS_2"/>
</dbReference>
<gene>
    <name evidence="3" type="ORF">OU798_12005</name>
</gene>
<dbReference type="NCBIfam" id="TIGR00792">
    <property type="entry name" value="gph"/>
    <property type="match status" value="1"/>
</dbReference>
<feature type="transmembrane region" description="Helical" evidence="2">
    <location>
        <begin position="152"/>
        <end position="172"/>
    </location>
</feature>
<feature type="transmembrane region" description="Helical" evidence="2">
    <location>
        <begin position="270"/>
        <end position="286"/>
    </location>
</feature>
<comment type="caution">
    <text evidence="3">The sequence shown here is derived from an EMBL/GenBank/DDBJ whole genome shotgun (WGS) entry which is preliminary data.</text>
</comment>
<evidence type="ECO:0000313" key="3">
    <source>
        <dbReference type="EMBL" id="MCY1721071.1"/>
    </source>
</evidence>
<feature type="transmembrane region" description="Helical" evidence="2">
    <location>
        <begin position="409"/>
        <end position="429"/>
    </location>
</feature>
<dbReference type="InterPro" id="IPR036259">
    <property type="entry name" value="MFS_trans_sf"/>
</dbReference>
<organism evidence="3 4">
    <name type="scientific">Draconibacterium aestuarii</name>
    <dbReference type="NCBI Taxonomy" id="2998507"/>
    <lineage>
        <taxon>Bacteria</taxon>
        <taxon>Pseudomonadati</taxon>
        <taxon>Bacteroidota</taxon>
        <taxon>Bacteroidia</taxon>
        <taxon>Marinilabiliales</taxon>
        <taxon>Prolixibacteraceae</taxon>
        <taxon>Draconibacterium</taxon>
    </lineage>
</organism>
<feature type="transmembrane region" description="Helical" evidence="2">
    <location>
        <begin position="112"/>
        <end position="132"/>
    </location>
</feature>
<dbReference type="RefSeq" id="WP_343333405.1">
    <property type="nucleotide sequence ID" value="NZ_JAPOHD010000027.1"/>
</dbReference>
<comment type="similarity">
    <text evidence="1">Belongs to the sodium:galactoside symporter (TC 2.A.2) family.</text>
</comment>
<feature type="transmembrane region" description="Helical" evidence="2">
    <location>
        <begin position="298"/>
        <end position="315"/>
    </location>
</feature>
<keyword evidence="4" id="KW-1185">Reference proteome</keyword>
<evidence type="ECO:0000256" key="1">
    <source>
        <dbReference type="ARBA" id="ARBA00009617"/>
    </source>
</evidence>
<dbReference type="Proteomes" id="UP001145087">
    <property type="component" value="Unassembled WGS sequence"/>
</dbReference>
<dbReference type="Pfam" id="PF13347">
    <property type="entry name" value="MFS_2"/>
    <property type="match status" value="1"/>
</dbReference>
<dbReference type="GO" id="GO:0005886">
    <property type="term" value="C:plasma membrane"/>
    <property type="evidence" value="ECO:0007669"/>
    <property type="project" value="TreeGrafter"/>
</dbReference>
<proteinExistence type="inferred from homology"/>
<accession>A0A9X3F5P8</accession>
<evidence type="ECO:0000256" key="2">
    <source>
        <dbReference type="SAM" id="Phobius"/>
    </source>
</evidence>